<reference evidence="2 3" key="1">
    <citation type="submission" date="2012-08" db="EMBL/GenBank/DDBJ databases">
        <title>Oryza genome evolution.</title>
        <authorList>
            <person name="Wing R.A."/>
        </authorList>
    </citation>
    <scope>NUCLEOTIDE SEQUENCE</scope>
</reference>
<sequence length="68" mass="6558">MAGHGARRAAATVTAGAELNASVELDGVGAMADGSVELGGGVRQKLSGEEDSEDGGGDRMSLAAGAKN</sequence>
<organism evidence="2 3">
    <name type="scientific">Leersia perrieri</name>
    <dbReference type="NCBI Taxonomy" id="77586"/>
    <lineage>
        <taxon>Eukaryota</taxon>
        <taxon>Viridiplantae</taxon>
        <taxon>Streptophyta</taxon>
        <taxon>Embryophyta</taxon>
        <taxon>Tracheophyta</taxon>
        <taxon>Spermatophyta</taxon>
        <taxon>Magnoliopsida</taxon>
        <taxon>Liliopsida</taxon>
        <taxon>Poales</taxon>
        <taxon>Poaceae</taxon>
        <taxon>BOP clade</taxon>
        <taxon>Oryzoideae</taxon>
        <taxon>Oryzeae</taxon>
        <taxon>Oryzinae</taxon>
        <taxon>Leersia</taxon>
    </lineage>
</organism>
<evidence type="ECO:0000313" key="3">
    <source>
        <dbReference type="Proteomes" id="UP000032180"/>
    </source>
</evidence>
<dbReference type="HOGENOM" id="CLU_2797614_0_0_1"/>
<name>A0A0D9WBI2_9ORYZ</name>
<reference evidence="2" key="3">
    <citation type="submission" date="2015-04" db="UniProtKB">
        <authorList>
            <consortium name="EnsemblPlants"/>
        </authorList>
    </citation>
    <scope>IDENTIFICATION</scope>
</reference>
<reference evidence="3" key="2">
    <citation type="submission" date="2013-12" db="EMBL/GenBank/DDBJ databases">
        <authorList>
            <person name="Yu Y."/>
            <person name="Lee S."/>
            <person name="de Baynast K."/>
            <person name="Wissotski M."/>
            <person name="Liu L."/>
            <person name="Talag J."/>
            <person name="Goicoechea J."/>
            <person name="Angelova A."/>
            <person name="Jetty R."/>
            <person name="Kudrna D."/>
            <person name="Golser W."/>
            <person name="Rivera L."/>
            <person name="Zhang J."/>
            <person name="Wing R."/>
        </authorList>
    </citation>
    <scope>NUCLEOTIDE SEQUENCE</scope>
</reference>
<evidence type="ECO:0000313" key="2">
    <source>
        <dbReference type="EnsemblPlants" id="LPERR04G26040.1"/>
    </source>
</evidence>
<dbReference type="Proteomes" id="UP000032180">
    <property type="component" value="Chromosome 4"/>
</dbReference>
<dbReference type="AlphaFoldDB" id="A0A0D9WBI2"/>
<feature type="region of interest" description="Disordered" evidence="1">
    <location>
        <begin position="33"/>
        <end position="68"/>
    </location>
</feature>
<protein>
    <recommendedName>
        <fullName evidence="4">DUF834 domain-containing protein</fullName>
    </recommendedName>
</protein>
<proteinExistence type="predicted"/>
<evidence type="ECO:0008006" key="4">
    <source>
        <dbReference type="Google" id="ProtNLM"/>
    </source>
</evidence>
<evidence type="ECO:0000256" key="1">
    <source>
        <dbReference type="SAM" id="MobiDB-lite"/>
    </source>
</evidence>
<dbReference type="EnsemblPlants" id="LPERR04G26040.1">
    <property type="protein sequence ID" value="LPERR04G26040.1"/>
    <property type="gene ID" value="LPERR04G26040"/>
</dbReference>
<keyword evidence="3" id="KW-1185">Reference proteome</keyword>
<dbReference type="Gramene" id="LPERR04G26040.1">
    <property type="protein sequence ID" value="LPERR04G26040.1"/>
    <property type="gene ID" value="LPERR04G26040"/>
</dbReference>
<accession>A0A0D9WBI2</accession>